<keyword evidence="4" id="KW-1185">Reference proteome</keyword>
<comment type="caution">
    <text evidence="3">The sequence shown here is derived from an EMBL/GenBank/DDBJ whole genome shotgun (WGS) entry which is preliminary data.</text>
</comment>
<dbReference type="PROSITE" id="PS50965">
    <property type="entry name" value="NERD"/>
    <property type="match status" value="1"/>
</dbReference>
<feature type="domain" description="NERD" evidence="2">
    <location>
        <begin position="136"/>
        <end position="256"/>
    </location>
</feature>
<dbReference type="EMBL" id="RHIB01000001">
    <property type="protein sequence ID" value="RNA68818.1"/>
    <property type="molecule type" value="Genomic_DNA"/>
</dbReference>
<evidence type="ECO:0000313" key="3">
    <source>
        <dbReference type="EMBL" id="RNA68818.1"/>
    </source>
</evidence>
<proteinExistence type="predicted"/>
<organism evidence="3 4">
    <name type="scientific">Alteribacter keqinensis</name>
    <dbReference type="NCBI Taxonomy" id="2483800"/>
    <lineage>
        <taxon>Bacteria</taxon>
        <taxon>Bacillati</taxon>
        <taxon>Bacillota</taxon>
        <taxon>Bacilli</taxon>
        <taxon>Bacillales</taxon>
        <taxon>Bacillaceae</taxon>
        <taxon>Alteribacter</taxon>
    </lineage>
</organism>
<dbReference type="Proteomes" id="UP000278746">
    <property type="component" value="Unassembled WGS sequence"/>
</dbReference>
<dbReference type="Pfam" id="PF08378">
    <property type="entry name" value="NERD"/>
    <property type="match status" value="1"/>
</dbReference>
<dbReference type="OrthoDB" id="569879at2"/>
<feature type="region of interest" description="Disordered" evidence="1">
    <location>
        <begin position="1"/>
        <end position="46"/>
    </location>
</feature>
<dbReference type="InterPro" id="IPR011528">
    <property type="entry name" value="NERD"/>
</dbReference>
<protein>
    <submittedName>
        <fullName evidence="3">NERD domain-containing protein</fullName>
    </submittedName>
</protein>
<feature type="compositionally biased region" description="Basic and acidic residues" evidence="1">
    <location>
        <begin position="19"/>
        <end position="46"/>
    </location>
</feature>
<name>A0A3M7TT60_9BACI</name>
<gene>
    <name evidence="3" type="ORF">EBO34_02300</name>
</gene>
<dbReference type="RefSeq" id="WP_122896343.1">
    <property type="nucleotide sequence ID" value="NZ_RHIB01000001.1"/>
</dbReference>
<evidence type="ECO:0000256" key="1">
    <source>
        <dbReference type="SAM" id="MobiDB-lite"/>
    </source>
</evidence>
<dbReference type="AlphaFoldDB" id="A0A3M7TT60"/>
<sequence length="424" mass="49160">MKVGEVTDGGYKQSAGGDSRAEKMSAAKERQQKVDEQMKGLDEEPAEVDEKIGQVDEQPLQNGNSLTVHNYIRKKEGNFVRCRSIEFTILERSSVLKIKPLIPSIRLRQLEALLWRLPPHHPKKDLILEEYLTCQSGYAGEKTLKYYLRPFLYQKDLHFFHNLRLSQFGYFFEIDLLIISKGQIIFIENKNTKGKHTFKSNQFLREEEKINGKSAPDVFKEPLLQVKSQQRDFMSWLGSKNLQIPPLRKIHFVTLTHKQAYINPDSSVAEIANKIFRVECLPFILQKNLECSGPSPLSDHQIKRLIKLIMSNHESLKLNLKTYNILPTQLLKGIRCLKCSAIPMVREKLTWICRKCSFRSTNPIAASLEDYALLVRENITCNQIQDFLLMSSPQSAYRCIRKLELEKKNALKNRMYSLKKFIVK</sequence>
<reference evidence="3 4" key="1">
    <citation type="submission" date="2018-10" db="EMBL/GenBank/DDBJ databases">
        <title>Bacillus Keqinensis sp. nov., a moderately halophilic bacterium isolated from a saline-alkaline lake.</title>
        <authorList>
            <person name="Wang H."/>
        </authorList>
    </citation>
    <scope>NUCLEOTIDE SEQUENCE [LARGE SCALE GENOMIC DNA]</scope>
    <source>
        <strain evidence="3 4">KQ-3</strain>
    </source>
</reference>
<accession>A0A3M7TT60</accession>
<evidence type="ECO:0000313" key="4">
    <source>
        <dbReference type="Proteomes" id="UP000278746"/>
    </source>
</evidence>
<evidence type="ECO:0000259" key="2">
    <source>
        <dbReference type="PROSITE" id="PS50965"/>
    </source>
</evidence>